<dbReference type="PANTHER" id="PTHR43611:SF3">
    <property type="entry name" value="FLAVIN MONONUCLEOTIDE HYDROLASE 1, CHLOROPLATIC"/>
    <property type="match status" value="1"/>
</dbReference>
<dbReference type="InterPro" id="IPR041492">
    <property type="entry name" value="HAD_2"/>
</dbReference>
<dbReference type="EMBL" id="AMFJ01021612">
    <property type="protein sequence ID" value="EKD66641.1"/>
    <property type="molecule type" value="Genomic_DNA"/>
</dbReference>
<name>K2AY28_9BACT</name>
<dbReference type="PANTHER" id="PTHR43611">
    <property type="entry name" value="ALPHA-D-GLUCOSE 1-PHOSPHATE PHOSPHATASE"/>
    <property type="match status" value="1"/>
</dbReference>
<dbReference type="Gene3D" id="1.10.150.240">
    <property type="entry name" value="Putative phosphatase, domain 2"/>
    <property type="match status" value="1"/>
</dbReference>
<evidence type="ECO:0000313" key="1">
    <source>
        <dbReference type="EMBL" id="EKD66641.1"/>
    </source>
</evidence>
<dbReference type="Gene3D" id="3.40.50.1000">
    <property type="entry name" value="HAD superfamily/HAD-like"/>
    <property type="match status" value="1"/>
</dbReference>
<dbReference type="InterPro" id="IPR023198">
    <property type="entry name" value="PGP-like_dom2"/>
</dbReference>
<dbReference type="SUPFAM" id="SSF56784">
    <property type="entry name" value="HAD-like"/>
    <property type="match status" value="1"/>
</dbReference>
<dbReference type="AlphaFoldDB" id="K2AY28"/>
<gene>
    <name evidence="1" type="ORF">ACD_49C00026G0016</name>
</gene>
<reference evidence="1" key="1">
    <citation type="journal article" date="2012" name="Science">
        <title>Fermentation, hydrogen, and sulfur metabolism in multiple uncultivated bacterial phyla.</title>
        <authorList>
            <person name="Wrighton K.C."/>
            <person name="Thomas B.C."/>
            <person name="Sharon I."/>
            <person name="Miller C.S."/>
            <person name="Castelle C.J."/>
            <person name="VerBerkmoes N.C."/>
            <person name="Wilkins M.J."/>
            <person name="Hettich R.L."/>
            <person name="Lipton M.S."/>
            <person name="Williams K.H."/>
            <person name="Long P.E."/>
            <person name="Banfield J.F."/>
        </authorList>
    </citation>
    <scope>NUCLEOTIDE SEQUENCE [LARGE SCALE GENOMIC DNA]</scope>
</reference>
<dbReference type="Pfam" id="PF13419">
    <property type="entry name" value="HAD_2"/>
    <property type="match status" value="1"/>
</dbReference>
<organism evidence="1">
    <name type="scientific">uncultured bacterium</name>
    <name type="common">gcode 4</name>
    <dbReference type="NCBI Taxonomy" id="1234023"/>
    <lineage>
        <taxon>Bacteria</taxon>
        <taxon>environmental samples</taxon>
    </lineage>
</organism>
<sequence length="200" mass="24643">MNNISTIIFDLSEVYLQWLKWVEFRLSNILWIDHEIINKSFFTPKLSLLFHWKITEDEYLLDLITLNNWNINNLVFKELIRENFIEIWETRSIIEELKNNWYKLWLLSVHAREWIKYCNDKYNYHCLFDYIVYSFDIWISKPDKESFLHIINLSKDNPKNILFIDDNPKNIESSIKLWMNWVLFENSIELKKILIEMKIL</sequence>
<accession>K2AY28</accession>
<proteinExistence type="predicted"/>
<protein>
    <submittedName>
        <fullName evidence="1">Uncharacterized protein</fullName>
    </submittedName>
</protein>
<comment type="caution">
    <text evidence="1">The sequence shown here is derived from an EMBL/GenBank/DDBJ whole genome shotgun (WGS) entry which is preliminary data.</text>
</comment>
<dbReference type="InterPro" id="IPR023214">
    <property type="entry name" value="HAD_sf"/>
</dbReference>
<dbReference type="InterPro" id="IPR036412">
    <property type="entry name" value="HAD-like_sf"/>
</dbReference>